<proteinExistence type="predicted"/>
<feature type="region of interest" description="Disordered" evidence="1">
    <location>
        <begin position="100"/>
        <end position="124"/>
    </location>
</feature>
<dbReference type="AlphaFoldDB" id="A0AAE1Y652"/>
<feature type="compositionally biased region" description="Basic residues" evidence="1">
    <location>
        <begin position="182"/>
        <end position="193"/>
    </location>
</feature>
<evidence type="ECO:0000313" key="2">
    <source>
        <dbReference type="EMBL" id="KAK4424305.1"/>
    </source>
</evidence>
<name>A0AAE1Y652_9LAMI</name>
<accession>A0AAE1Y652</accession>
<feature type="compositionally biased region" description="Basic and acidic residues" evidence="1">
    <location>
        <begin position="172"/>
        <end position="181"/>
    </location>
</feature>
<organism evidence="2 3">
    <name type="scientific">Sesamum alatum</name>
    <dbReference type="NCBI Taxonomy" id="300844"/>
    <lineage>
        <taxon>Eukaryota</taxon>
        <taxon>Viridiplantae</taxon>
        <taxon>Streptophyta</taxon>
        <taxon>Embryophyta</taxon>
        <taxon>Tracheophyta</taxon>
        <taxon>Spermatophyta</taxon>
        <taxon>Magnoliopsida</taxon>
        <taxon>eudicotyledons</taxon>
        <taxon>Gunneridae</taxon>
        <taxon>Pentapetalae</taxon>
        <taxon>asterids</taxon>
        <taxon>lamiids</taxon>
        <taxon>Lamiales</taxon>
        <taxon>Pedaliaceae</taxon>
        <taxon>Sesamum</taxon>
    </lineage>
</organism>
<feature type="region of interest" description="Disordered" evidence="1">
    <location>
        <begin position="1"/>
        <end position="26"/>
    </location>
</feature>
<dbReference type="Proteomes" id="UP001293254">
    <property type="component" value="Unassembled WGS sequence"/>
</dbReference>
<feature type="region of interest" description="Disordered" evidence="1">
    <location>
        <begin position="160"/>
        <end position="193"/>
    </location>
</feature>
<keyword evidence="3" id="KW-1185">Reference proteome</keyword>
<sequence length="193" mass="21365">MSNLHRSVSDNNGSVDSSTSKQCPSSTDNVWVQLCLCGNSIVTKTSWTNSNPGRRFRGYSGQNVAQRWLQRIPLPPDPHPAHVSQSISDRQAFMTPTELASHSPIPQQSTGSPPSPAKSATQPSLPESTIHYFTHTGHHKLSANNDSKYDNGGGWWRITTGKNSGDIPNDSAESRQNDKTMHTWRHVSRNMYK</sequence>
<evidence type="ECO:0000256" key="1">
    <source>
        <dbReference type="SAM" id="MobiDB-lite"/>
    </source>
</evidence>
<protein>
    <submittedName>
        <fullName evidence="2">Uncharacterized protein</fullName>
    </submittedName>
</protein>
<gene>
    <name evidence="2" type="ORF">Salat_1623900</name>
</gene>
<feature type="compositionally biased region" description="Low complexity" evidence="1">
    <location>
        <begin position="9"/>
        <end position="20"/>
    </location>
</feature>
<dbReference type="EMBL" id="JACGWO010000006">
    <property type="protein sequence ID" value="KAK4424305.1"/>
    <property type="molecule type" value="Genomic_DNA"/>
</dbReference>
<reference evidence="2" key="2">
    <citation type="journal article" date="2024" name="Plant">
        <title>Genomic evolution and insights into agronomic trait innovations of Sesamum species.</title>
        <authorList>
            <person name="Miao H."/>
            <person name="Wang L."/>
            <person name="Qu L."/>
            <person name="Liu H."/>
            <person name="Sun Y."/>
            <person name="Le M."/>
            <person name="Wang Q."/>
            <person name="Wei S."/>
            <person name="Zheng Y."/>
            <person name="Lin W."/>
            <person name="Duan Y."/>
            <person name="Cao H."/>
            <person name="Xiong S."/>
            <person name="Wang X."/>
            <person name="Wei L."/>
            <person name="Li C."/>
            <person name="Ma Q."/>
            <person name="Ju M."/>
            <person name="Zhao R."/>
            <person name="Li G."/>
            <person name="Mu C."/>
            <person name="Tian Q."/>
            <person name="Mei H."/>
            <person name="Zhang T."/>
            <person name="Gao T."/>
            <person name="Zhang H."/>
        </authorList>
    </citation>
    <scope>NUCLEOTIDE SEQUENCE</scope>
    <source>
        <strain evidence="2">3651</strain>
    </source>
</reference>
<comment type="caution">
    <text evidence="2">The sequence shown here is derived from an EMBL/GenBank/DDBJ whole genome shotgun (WGS) entry which is preliminary data.</text>
</comment>
<reference evidence="2" key="1">
    <citation type="submission" date="2020-06" db="EMBL/GenBank/DDBJ databases">
        <authorList>
            <person name="Li T."/>
            <person name="Hu X."/>
            <person name="Zhang T."/>
            <person name="Song X."/>
            <person name="Zhang H."/>
            <person name="Dai N."/>
            <person name="Sheng W."/>
            <person name="Hou X."/>
            <person name="Wei L."/>
        </authorList>
    </citation>
    <scope>NUCLEOTIDE SEQUENCE</scope>
    <source>
        <strain evidence="2">3651</strain>
        <tissue evidence="2">Leaf</tissue>
    </source>
</reference>
<evidence type="ECO:0000313" key="3">
    <source>
        <dbReference type="Proteomes" id="UP001293254"/>
    </source>
</evidence>